<reference evidence="15" key="2">
    <citation type="journal article" date="2015" name="Gigascience">
        <title>Reconstructing a comprehensive transcriptome assembly of a white-pupal translocated strain of the pest fruit fly Bactrocera cucurbitae.</title>
        <authorList>
            <person name="Sim S.B."/>
            <person name="Calla B."/>
            <person name="Hall B."/>
            <person name="DeRego T."/>
            <person name="Geib S.M."/>
        </authorList>
    </citation>
    <scope>NUCLEOTIDE SEQUENCE</scope>
</reference>
<dbReference type="Pfam" id="PF14935">
    <property type="entry name" value="TMEM138"/>
    <property type="match status" value="1"/>
</dbReference>
<evidence type="ECO:0000256" key="7">
    <source>
        <dbReference type="ARBA" id="ARBA00022692"/>
    </source>
</evidence>
<evidence type="ECO:0000256" key="11">
    <source>
        <dbReference type="ARBA" id="ARBA00023136"/>
    </source>
</evidence>
<name>A0A0A1WN37_ZEUCU</name>
<evidence type="ECO:0000256" key="9">
    <source>
        <dbReference type="ARBA" id="ARBA00022989"/>
    </source>
</evidence>
<evidence type="ECO:0000256" key="13">
    <source>
        <dbReference type="ARBA" id="ARBA00023273"/>
    </source>
</evidence>
<keyword evidence="7 14" id="KW-0812">Transmembrane</keyword>
<keyword evidence="11 14" id="KW-0472">Membrane</keyword>
<feature type="transmembrane region" description="Helical" evidence="14">
    <location>
        <begin position="82"/>
        <end position="101"/>
    </location>
</feature>
<dbReference type="GO" id="GO:0005774">
    <property type="term" value="C:vacuolar membrane"/>
    <property type="evidence" value="ECO:0007669"/>
    <property type="project" value="UniProtKB-SubCell"/>
</dbReference>
<sequence length="162" mass="19095">MKLTLRRYSLLLCLQFTFLLADLFFNTFAHIFLNEKLQYSIVLYVIQDVFIICEYVFFTFAVHSTCVYEVGGASVIFRNCKFFLITILTYFLLSATQHLWIVYNVMWAPAADWSSTLTALAFVQRLVSFVYYYTCKHTALVVSDPRYYEENIDWIAEQLSDK</sequence>
<evidence type="ECO:0000256" key="1">
    <source>
        <dbReference type="ARBA" id="ARBA00003709"/>
    </source>
</evidence>
<organism evidence="15">
    <name type="scientific">Zeugodacus cucurbitae</name>
    <name type="common">Melon fruit fly</name>
    <name type="synonym">Bactrocera cucurbitae</name>
    <dbReference type="NCBI Taxonomy" id="28588"/>
    <lineage>
        <taxon>Eukaryota</taxon>
        <taxon>Metazoa</taxon>
        <taxon>Ecdysozoa</taxon>
        <taxon>Arthropoda</taxon>
        <taxon>Hexapoda</taxon>
        <taxon>Insecta</taxon>
        <taxon>Pterygota</taxon>
        <taxon>Neoptera</taxon>
        <taxon>Endopterygota</taxon>
        <taxon>Diptera</taxon>
        <taxon>Brachycera</taxon>
        <taxon>Muscomorpha</taxon>
        <taxon>Tephritoidea</taxon>
        <taxon>Tephritidae</taxon>
        <taxon>Zeugodacus</taxon>
        <taxon>Zeugodacus</taxon>
    </lineage>
</organism>
<feature type="transmembrane region" description="Helical" evidence="14">
    <location>
        <begin position="39"/>
        <end position="62"/>
    </location>
</feature>
<proteinExistence type="inferred from homology"/>
<keyword evidence="6" id="KW-0926">Vacuole</keyword>
<dbReference type="GO" id="GO:0005929">
    <property type="term" value="C:cilium"/>
    <property type="evidence" value="ECO:0007669"/>
    <property type="project" value="UniProtKB-SubCell"/>
</dbReference>
<dbReference type="OrthoDB" id="189688at2759"/>
<dbReference type="EMBL" id="GBXI01014499">
    <property type="protein sequence ID" value="JAC99792.1"/>
    <property type="molecule type" value="Transcribed_RNA"/>
</dbReference>
<keyword evidence="9 14" id="KW-1133">Transmembrane helix</keyword>
<feature type="transmembrane region" description="Helical" evidence="14">
    <location>
        <begin position="113"/>
        <end position="133"/>
    </location>
</feature>
<evidence type="ECO:0000256" key="12">
    <source>
        <dbReference type="ARBA" id="ARBA00023180"/>
    </source>
</evidence>
<evidence type="ECO:0000256" key="5">
    <source>
        <dbReference type="ARBA" id="ARBA00014515"/>
    </source>
</evidence>
<evidence type="ECO:0000313" key="15">
    <source>
        <dbReference type="EMBL" id="JAC99792.1"/>
    </source>
</evidence>
<evidence type="ECO:0000256" key="8">
    <source>
        <dbReference type="ARBA" id="ARBA00022794"/>
    </source>
</evidence>
<comment type="subcellular location">
    <subcellularLocation>
        <location evidence="3">Cell projection</location>
        <location evidence="3">Cilium</location>
    </subcellularLocation>
    <subcellularLocation>
        <location evidence="2">Vacuole membrane</location>
        <topology evidence="2">Multi-pass membrane protein</topology>
    </subcellularLocation>
</comment>
<dbReference type="AlphaFoldDB" id="A0A0A1WN37"/>
<keyword evidence="13" id="KW-0966">Cell projection</keyword>
<evidence type="ECO:0000256" key="14">
    <source>
        <dbReference type="SAM" id="Phobius"/>
    </source>
</evidence>
<evidence type="ECO:0000256" key="6">
    <source>
        <dbReference type="ARBA" id="ARBA00022554"/>
    </source>
</evidence>
<keyword evidence="12" id="KW-0325">Glycoprotein</keyword>
<dbReference type="PANTHER" id="PTHR13306">
    <property type="entry name" value="TRANSMEMBRANE PROTEIN 138"/>
    <property type="match status" value="1"/>
</dbReference>
<gene>
    <name evidence="15" type="primary">TMEM138</name>
    <name evidence="15" type="ORF">g.76</name>
</gene>
<protein>
    <recommendedName>
        <fullName evidence="5">Transmembrane protein 138</fullName>
    </recommendedName>
</protein>
<accession>A0A0A1WN37</accession>
<keyword evidence="8" id="KW-0970">Cilium biogenesis/degradation</keyword>
<evidence type="ECO:0000256" key="3">
    <source>
        <dbReference type="ARBA" id="ARBA00004138"/>
    </source>
</evidence>
<dbReference type="GO" id="GO:0030030">
    <property type="term" value="P:cell projection organization"/>
    <property type="evidence" value="ECO:0007669"/>
    <property type="project" value="UniProtKB-KW"/>
</dbReference>
<reference evidence="15" key="1">
    <citation type="submission" date="2014-11" db="EMBL/GenBank/DDBJ databases">
        <authorList>
            <person name="Geib S."/>
        </authorList>
    </citation>
    <scope>NUCLEOTIDE SEQUENCE</scope>
</reference>
<keyword evidence="10" id="KW-0969">Cilium</keyword>
<evidence type="ECO:0000256" key="4">
    <source>
        <dbReference type="ARBA" id="ARBA00010572"/>
    </source>
</evidence>
<comment type="similarity">
    <text evidence="4">Belongs to the TMEM138 family.</text>
</comment>
<comment type="function">
    <text evidence="1">Required for ciliogenesis.</text>
</comment>
<evidence type="ECO:0000256" key="10">
    <source>
        <dbReference type="ARBA" id="ARBA00023069"/>
    </source>
</evidence>
<evidence type="ECO:0000256" key="2">
    <source>
        <dbReference type="ARBA" id="ARBA00004128"/>
    </source>
</evidence>
<dbReference type="GeneID" id="105217313"/>
<dbReference type="PANTHER" id="PTHR13306:SF6">
    <property type="entry name" value="TRANSMEMBRANE PROTEIN 138"/>
    <property type="match status" value="1"/>
</dbReference>
<dbReference type="InterPro" id="IPR024133">
    <property type="entry name" value="TM_138"/>
</dbReference>